<dbReference type="Proteomes" id="UP000887116">
    <property type="component" value="Unassembled WGS sequence"/>
</dbReference>
<dbReference type="PANTHER" id="PTHR47331">
    <property type="entry name" value="PHD-TYPE DOMAIN-CONTAINING PROTEIN"/>
    <property type="match status" value="1"/>
</dbReference>
<dbReference type="Pfam" id="PF17921">
    <property type="entry name" value="Integrase_H2C2"/>
    <property type="match status" value="1"/>
</dbReference>
<reference evidence="2" key="1">
    <citation type="submission" date="2020-07" db="EMBL/GenBank/DDBJ databases">
        <title>Multicomponent nature underlies the extraordinary mechanical properties of spider dragline silk.</title>
        <authorList>
            <person name="Kono N."/>
            <person name="Nakamura H."/>
            <person name="Mori M."/>
            <person name="Yoshida Y."/>
            <person name="Ohtoshi R."/>
            <person name="Malay A.D."/>
            <person name="Moran D.A.P."/>
            <person name="Tomita M."/>
            <person name="Numata K."/>
            <person name="Arakawa K."/>
        </authorList>
    </citation>
    <scope>NUCLEOTIDE SEQUENCE</scope>
</reference>
<dbReference type="InterPro" id="IPR001584">
    <property type="entry name" value="Integrase_cat-core"/>
</dbReference>
<dbReference type="SUPFAM" id="SSF53098">
    <property type="entry name" value="Ribonuclease H-like"/>
    <property type="match status" value="2"/>
</dbReference>
<comment type="caution">
    <text evidence="2">The sequence shown here is derived from an EMBL/GenBank/DDBJ whole genome shotgun (WGS) entry which is preliminary data.</text>
</comment>
<dbReference type="GO" id="GO:0003676">
    <property type="term" value="F:nucleic acid binding"/>
    <property type="evidence" value="ECO:0007669"/>
    <property type="project" value="InterPro"/>
</dbReference>
<dbReference type="InterPro" id="IPR041588">
    <property type="entry name" value="Integrase_H2C2"/>
</dbReference>
<dbReference type="Gene3D" id="3.30.420.10">
    <property type="entry name" value="Ribonuclease H-like superfamily/Ribonuclease H"/>
    <property type="match status" value="2"/>
</dbReference>
<dbReference type="InterPro" id="IPR012337">
    <property type="entry name" value="RNaseH-like_sf"/>
</dbReference>
<evidence type="ECO:0000259" key="1">
    <source>
        <dbReference type="PROSITE" id="PS50994"/>
    </source>
</evidence>
<dbReference type="PANTHER" id="PTHR47331:SF1">
    <property type="entry name" value="GAG-LIKE PROTEIN"/>
    <property type="match status" value="1"/>
</dbReference>
<accession>A0A8X6KTL4</accession>
<dbReference type="Gene3D" id="1.10.340.70">
    <property type="match status" value="1"/>
</dbReference>
<evidence type="ECO:0000313" key="2">
    <source>
        <dbReference type="EMBL" id="GFQ83641.1"/>
    </source>
</evidence>
<protein>
    <submittedName>
        <fullName evidence="2">Integrase catalytic domain-containing protein</fullName>
    </submittedName>
</protein>
<dbReference type="GO" id="GO:0015074">
    <property type="term" value="P:DNA integration"/>
    <property type="evidence" value="ECO:0007669"/>
    <property type="project" value="InterPro"/>
</dbReference>
<keyword evidence="3" id="KW-1185">Reference proteome</keyword>
<dbReference type="EMBL" id="BMAO01032643">
    <property type="protein sequence ID" value="GFQ83641.1"/>
    <property type="molecule type" value="Genomic_DNA"/>
</dbReference>
<dbReference type="InterPro" id="IPR021109">
    <property type="entry name" value="Peptidase_aspartic_dom_sf"/>
</dbReference>
<dbReference type="OrthoDB" id="6428475at2759"/>
<feature type="domain" description="Integrase catalytic" evidence="1">
    <location>
        <begin position="540"/>
        <end position="725"/>
    </location>
</feature>
<dbReference type="InterPro" id="IPR036397">
    <property type="entry name" value="RNaseH_sf"/>
</dbReference>
<proteinExistence type="predicted"/>
<evidence type="ECO:0000313" key="3">
    <source>
        <dbReference type="Proteomes" id="UP000887116"/>
    </source>
</evidence>
<dbReference type="Pfam" id="PF05585">
    <property type="entry name" value="DUF1758"/>
    <property type="match status" value="1"/>
</dbReference>
<dbReference type="PROSITE" id="PS50994">
    <property type="entry name" value="INTEGRASE"/>
    <property type="match status" value="1"/>
</dbReference>
<dbReference type="Pfam" id="PF18701">
    <property type="entry name" value="DUF5641"/>
    <property type="match status" value="1"/>
</dbReference>
<dbReference type="InterPro" id="IPR008042">
    <property type="entry name" value="Retrotrans_Pao"/>
</dbReference>
<dbReference type="Pfam" id="PF05380">
    <property type="entry name" value="Peptidase_A17"/>
    <property type="match status" value="1"/>
</dbReference>
<dbReference type="InterPro" id="IPR008737">
    <property type="entry name" value="DUF1758"/>
</dbReference>
<dbReference type="InterPro" id="IPR040676">
    <property type="entry name" value="DUF5641"/>
</dbReference>
<sequence>MNSELAQNKTENLVVVSSISNLDRTKGGSQSVFLQTCVVDLRFQNTRIEANLLFDSGSMRSFICKNLAERLNLPVTRKEQLLVYTFGNREPNERIVDVVKVMISNKKQPEKSAECELLVSDTITNAVLPTPNLTIETLIETNHIAQSDLCLSQSNKEINVLIGADLYWQFYTGYQSIPRYYFKTYETNEEFNEYQIVIFCDASERAYGAIAYIRYKGNSDFHVNFVSSKARIAPLKKLSLPRMELLATLIGARLLKTLRKVFKITNNYILFSDSTVALSWICGYAKQWKPFVSNRVHEIQDLTNPQNWRFVKGEQNPADIVSRGCSAEELMKNSRFWHGPHWLTLSEENWNEKPILDINYFSSISKVFRITAWIRRFINNLKLKKEDRIKPPLAGEEIEDAEEIWIKKVQEENFGIEINCLEENKNLPKDSKIRDLNPFLNEKGILRISGRLQQSTLSYHVKHPILIPAKNRFTELLVKDAHEKVLHSGVADTLIQVREKYWIPKGRQIIKSIIRKCFICKKFNSRPGMQITAPLPRDRIEQSPPFAVTGLDFAGPIFVKNSKEKFYILLCTCAVTRALHLELVTSLTTEPFLLAFRRFISRRGLCTVIYSDNARTFKRAEIELRRLWTIINHPDVKEFCASRGVKWKYIIERGAWWGGFYERIVRSIKTVLRKVIGKSSLTSEELETFLCEIEAVLNSRPITYIDSDSTGNFPLTPSHFLLGRRLTSLLAVKLSTIDCVVDKRVLIKRFNYHKRLLNNFWRQWRKDYLLNLKSVHFVNPTKETEFKINDIVLIHDDRLPRSLWKLGKVVEIFTGRDKRVRACALKTENSIIKRPVQLLHNLEIPN</sequence>
<organism evidence="2 3">
    <name type="scientific">Trichonephila clavata</name>
    <name type="common">Joro spider</name>
    <name type="synonym">Nephila clavata</name>
    <dbReference type="NCBI Taxonomy" id="2740835"/>
    <lineage>
        <taxon>Eukaryota</taxon>
        <taxon>Metazoa</taxon>
        <taxon>Ecdysozoa</taxon>
        <taxon>Arthropoda</taxon>
        <taxon>Chelicerata</taxon>
        <taxon>Arachnida</taxon>
        <taxon>Araneae</taxon>
        <taxon>Araneomorphae</taxon>
        <taxon>Entelegynae</taxon>
        <taxon>Araneoidea</taxon>
        <taxon>Nephilidae</taxon>
        <taxon>Trichonephila</taxon>
    </lineage>
</organism>
<name>A0A8X6KTL4_TRICU</name>
<dbReference type="AlphaFoldDB" id="A0A8X6KTL4"/>
<dbReference type="Gene3D" id="2.40.70.10">
    <property type="entry name" value="Acid Proteases"/>
    <property type="match status" value="1"/>
</dbReference>
<gene>
    <name evidence="2" type="primary">AVEN_112953_1</name>
    <name evidence="2" type="ORF">TNCT_189571</name>
</gene>